<dbReference type="Pfam" id="PF02592">
    <property type="entry name" value="Vut_1"/>
    <property type="match status" value="1"/>
</dbReference>
<feature type="transmembrane region" description="Helical" evidence="1">
    <location>
        <begin position="96"/>
        <end position="117"/>
    </location>
</feature>
<organism evidence="2">
    <name type="scientific">marine metagenome</name>
    <dbReference type="NCBI Taxonomy" id="408172"/>
    <lineage>
        <taxon>unclassified sequences</taxon>
        <taxon>metagenomes</taxon>
        <taxon>ecological metagenomes</taxon>
    </lineage>
</organism>
<dbReference type="PANTHER" id="PTHR34300:SF2">
    <property type="entry name" value="QUEUOSINE PRECURSOR TRANSPORTER-RELATED"/>
    <property type="match status" value="1"/>
</dbReference>
<keyword evidence="1" id="KW-0472">Membrane</keyword>
<feature type="transmembrane region" description="Helical" evidence="1">
    <location>
        <begin position="186"/>
        <end position="204"/>
    </location>
</feature>
<name>A0A381TBH5_9ZZZZ</name>
<dbReference type="EMBL" id="UINC01004251">
    <property type="protein sequence ID" value="SVA12958.1"/>
    <property type="molecule type" value="Genomic_DNA"/>
</dbReference>
<evidence type="ECO:0000313" key="2">
    <source>
        <dbReference type="EMBL" id="SVA12958.1"/>
    </source>
</evidence>
<dbReference type="NCBIfam" id="TIGR00697">
    <property type="entry name" value="queuosine precursor transporter"/>
    <property type="match status" value="1"/>
</dbReference>
<dbReference type="AlphaFoldDB" id="A0A381TBH5"/>
<accession>A0A381TBH5</accession>
<evidence type="ECO:0000256" key="1">
    <source>
        <dbReference type="SAM" id="Phobius"/>
    </source>
</evidence>
<dbReference type="HAMAP" id="MF_02088">
    <property type="entry name" value="Q_prec_transport"/>
    <property type="match status" value="1"/>
</dbReference>
<keyword evidence="1" id="KW-1133">Transmembrane helix</keyword>
<reference evidence="2" key="1">
    <citation type="submission" date="2018-05" db="EMBL/GenBank/DDBJ databases">
        <authorList>
            <person name="Lanie J.A."/>
            <person name="Ng W.-L."/>
            <person name="Kazmierczak K.M."/>
            <person name="Andrzejewski T.M."/>
            <person name="Davidsen T.M."/>
            <person name="Wayne K.J."/>
            <person name="Tettelin H."/>
            <person name="Glass J.I."/>
            <person name="Rusch D."/>
            <person name="Podicherti R."/>
            <person name="Tsui H.-C.T."/>
            <person name="Winkler M.E."/>
        </authorList>
    </citation>
    <scope>NUCLEOTIDE SEQUENCE</scope>
</reference>
<feature type="transmembrane region" description="Helical" evidence="1">
    <location>
        <begin position="146"/>
        <end position="165"/>
    </location>
</feature>
<feature type="transmembrane region" description="Helical" evidence="1">
    <location>
        <begin position="216"/>
        <end position="235"/>
    </location>
</feature>
<proteinExistence type="inferred from homology"/>
<protein>
    <submittedName>
        <fullName evidence="2">Uncharacterized protein</fullName>
    </submittedName>
</protein>
<keyword evidence="1" id="KW-0812">Transmembrane</keyword>
<dbReference type="PANTHER" id="PTHR34300">
    <property type="entry name" value="QUEUOSINE PRECURSOR TRANSPORTER-RELATED"/>
    <property type="match status" value="1"/>
</dbReference>
<dbReference type="InterPro" id="IPR003744">
    <property type="entry name" value="YhhQ"/>
</dbReference>
<gene>
    <name evidence="2" type="ORF">METZ01_LOCUS65812</name>
</gene>
<sequence length="247" mass="27655">MIPEVLTQLFLSNQEILWLATLLADLGCTIVLYKLFGKAGLQTAIATSILLANLQGPKLTIIFGFQTSLGVIFYSSIFFATDVLSEIYGKKEAAKAVRMGFAVSVIVMLMLSLALLYQPTNRVGTALFSQDIHNAFSTIINFTPRFVIGSLLAYYISQSFDVWAFHKIKNITGERWLWLRNNLSTMSSQILDTLIYSLVVWWGIVDLRTAIALGGVKYLFKIAIAIIDTGFIYWAKWSHTKSTTNEN</sequence>
<feature type="transmembrane region" description="Helical" evidence="1">
    <location>
        <begin position="16"/>
        <end position="36"/>
    </location>
</feature>